<accession>A0A0B2VMJ2</accession>
<keyword evidence="2" id="KW-0645">Protease</keyword>
<proteinExistence type="inferred from homology"/>
<name>A0A0B2VMJ2_TOXCA</name>
<dbReference type="FunFam" id="1.20.120.980:FF:000007">
    <property type="entry name" value="Predicted protein"/>
    <property type="match status" value="1"/>
</dbReference>
<keyword evidence="8" id="KW-1185">Reference proteome</keyword>
<feature type="non-terminal residue" evidence="7">
    <location>
        <position position="1"/>
    </location>
</feature>
<keyword evidence="3" id="KW-0732">Signal</keyword>
<dbReference type="InterPro" id="IPR042269">
    <property type="entry name" value="Ser_carbopepase_S28_SKS"/>
</dbReference>
<dbReference type="InterPro" id="IPR029058">
    <property type="entry name" value="AB_hydrolase_fold"/>
</dbReference>
<keyword evidence="4" id="KW-0378">Hydrolase</keyword>
<dbReference type="Pfam" id="PF05577">
    <property type="entry name" value="Peptidase_S28"/>
    <property type="match status" value="1"/>
</dbReference>
<dbReference type="PANTHER" id="PTHR11010">
    <property type="entry name" value="PROTEASE S28 PRO-X CARBOXYPEPTIDASE-RELATED"/>
    <property type="match status" value="1"/>
</dbReference>
<evidence type="ECO:0000313" key="7">
    <source>
        <dbReference type="EMBL" id="KHN82667.1"/>
    </source>
</evidence>
<dbReference type="AlphaFoldDB" id="A0A0B2VMJ2"/>
<reference evidence="7 8" key="1">
    <citation type="submission" date="2014-11" db="EMBL/GenBank/DDBJ databases">
        <title>Genetic blueprint of the zoonotic pathogen Toxocara canis.</title>
        <authorList>
            <person name="Zhu X.-Q."/>
            <person name="Korhonen P.K."/>
            <person name="Cai H."/>
            <person name="Young N.D."/>
            <person name="Nejsum P."/>
            <person name="von Samson-Himmelstjerna G."/>
            <person name="Boag P.R."/>
            <person name="Tan P."/>
            <person name="Li Q."/>
            <person name="Min J."/>
            <person name="Yang Y."/>
            <person name="Wang X."/>
            <person name="Fang X."/>
            <person name="Hall R.S."/>
            <person name="Hofmann A."/>
            <person name="Sternberg P.W."/>
            <person name="Jex A.R."/>
            <person name="Gasser R.B."/>
        </authorList>
    </citation>
    <scope>NUCLEOTIDE SEQUENCE [LARGE SCALE GENOMIC DNA]</scope>
    <source>
        <strain evidence="7">PN_DK_2014</strain>
    </source>
</reference>
<dbReference type="GO" id="GO:0006508">
    <property type="term" value="P:proteolysis"/>
    <property type="evidence" value="ECO:0007669"/>
    <property type="project" value="UniProtKB-KW"/>
</dbReference>
<dbReference type="OrthoDB" id="2130629at2759"/>
<evidence type="ECO:0000256" key="5">
    <source>
        <dbReference type="ARBA" id="ARBA00022825"/>
    </source>
</evidence>
<protein>
    <submittedName>
        <fullName evidence="7">Prolyl carboxy peptidase like protein 5</fullName>
    </submittedName>
</protein>
<dbReference type="MEROPS" id="S28.A21"/>
<dbReference type="PANTHER" id="PTHR11010:SF38">
    <property type="entry name" value="LYSOSOMAL PRO-X CARBOXYPEPTIDASE"/>
    <property type="match status" value="1"/>
</dbReference>
<organism evidence="7 8">
    <name type="scientific">Toxocara canis</name>
    <name type="common">Canine roundworm</name>
    <dbReference type="NCBI Taxonomy" id="6265"/>
    <lineage>
        <taxon>Eukaryota</taxon>
        <taxon>Metazoa</taxon>
        <taxon>Ecdysozoa</taxon>
        <taxon>Nematoda</taxon>
        <taxon>Chromadorea</taxon>
        <taxon>Rhabditida</taxon>
        <taxon>Spirurina</taxon>
        <taxon>Ascaridomorpha</taxon>
        <taxon>Ascaridoidea</taxon>
        <taxon>Toxocaridae</taxon>
        <taxon>Toxocara</taxon>
    </lineage>
</organism>
<dbReference type="EMBL" id="JPKZ01001315">
    <property type="protein sequence ID" value="KHN82667.1"/>
    <property type="molecule type" value="Genomic_DNA"/>
</dbReference>
<dbReference type="Gene3D" id="3.40.50.1820">
    <property type="entry name" value="alpha/beta hydrolase"/>
    <property type="match status" value="1"/>
</dbReference>
<evidence type="ECO:0000256" key="4">
    <source>
        <dbReference type="ARBA" id="ARBA00022801"/>
    </source>
</evidence>
<comment type="similarity">
    <text evidence="1">Belongs to the peptidase S28 family.</text>
</comment>
<dbReference type="Proteomes" id="UP000031036">
    <property type="component" value="Unassembled WGS sequence"/>
</dbReference>
<evidence type="ECO:0000256" key="6">
    <source>
        <dbReference type="ARBA" id="ARBA00023180"/>
    </source>
</evidence>
<evidence type="ECO:0000256" key="1">
    <source>
        <dbReference type="ARBA" id="ARBA00011079"/>
    </source>
</evidence>
<dbReference type="OMA" id="WITTAFE"/>
<dbReference type="GO" id="GO:0070008">
    <property type="term" value="F:serine-type exopeptidase activity"/>
    <property type="evidence" value="ECO:0007669"/>
    <property type="project" value="InterPro"/>
</dbReference>
<evidence type="ECO:0000256" key="2">
    <source>
        <dbReference type="ARBA" id="ARBA00022670"/>
    </source>
</evidence>
<dbReference type="SUPFAM" id="SSF53474">
    <property type="entry name" value="alpha/beta-Hydrolases"/>
    <property type="match status" value="1"/>
</dbReference>
<dbReference type="STRING" id="6265.A0A0B2VMJ2"/>
<dbReference type="GO" id="GO:0008239">
    <property type="term" value="F:dipeptidyl-peptidase activity"/>
    <property type="evidence" value="ECO:0007669"/>
    <property type="project" value="TreeGrafter"/>
</dbReference>
<sequence length="509" mass="57876">TAFSKSNYKWTEEWIDHMPIDHFSFADNRTFRLRYLINTDYFTAHGPIFFYTGNEGNIEGFALNTGFMWDIAADFNAAIVFAEHRYYGESHPFGNESYASVKNLGYLSSEQALADFADLIQFLRNERLKDATNSTVIAFGGSYGGMLAAWIRIKYPHLVEGSIAASAPVFWFPSTAVPEDIFDNIVTRSFVSFGCNSDNIAAAWSALEQFASSEQGRSYLNSLFKLEQKSFLQTPEDVQFLKAFIRECFESMAMVNYPYPTEFLAPLPGWPVKVACGYFNSTGQRTAEEHAASLYSIVNLYYNFTGERETLCVNPDVCDDSAYGALGDPLGWPWQACTEMVMQLCGSGPPNDFFWKDCPFTIEGVIEGCEQQFGKIGYTKQLTRPDWAILNYGSYYPSASNIIFSNGYLDPWSGGGWSLKPQTIGSLVSIIIEDGAHHYDLRGSHPDDTEAVKEARKLERIYIGKWIHEAQKRFKKMHKHPRRNTKSFREFNKLAKMKHHRHNKNLIKD</sequence>
<evidence type="ECO:0000313" key="8">
    <source>
        <dbReference type="Proteomes" id="UP000031036"/>
    </source>
</evidence>
<keyword evidence="6" id="KW-0325">Glycoprotein</keyword>
<dbReference type="Gene3D" id="1.20.120.980">
    <property type="entry name" value="Serine carboxypeptidase S28, SKS domain"/>
    <property type="match status" value="1"/>
</dbReference>
<dbReference type="InterPro" id="IPR008758">
    <property type="entry name" value="Peptidase_S28"/>
</dbReference>
<gene>
    <name evidence="7" type="primary">pcp-5</name>
    <name evidence="7" type="ORF">Tcan_07501</name>
</gene>
<comment type="caution">
    <text evidence="7">The sequence shown here is derived from an EMBL/GenBank/DDBJ whole genome shotgun (WGS) entry which is preliminary data.</text>
</comment>
<keyword evidence="5" id="KW-0720">Serine protease</keyword>
<evidence type="ECO:0000256" key="3">
    <source>
        <dbReference type="ARBA" id="ARBA00022729"/>
    </source>
</evidence>